<keyword evidence="2" id="KW-1185">Reference proteome</keyword>
<reference evidence="1 2" key="1">
    <citation type="submission" date="2017-05" db="EMBL/GenBank/DDBJ databases">
        <authorList>
            <person name="Varghese N."/>
            <person name="Submissions S."/>
        </authorList>
    </citation>
    <scope>NUCLEOTIDE SEQUENCE [LARGE SCALE GENOMIC DNA]</scope>
    <source>
        <strain evidence="1 2">DSM 18015</strain>
    </source>
</reference>
<comment type="caution">
    <text evidence="1">The sequence shown here is derived from an EMBL/GenBank/DDBJ whole genome shotgun (WGS) entry which is preliminary data.</text>
</comment>
<dbReference type="EMBL" id="FXUO01000009">
    <property type="protein sequence ID" value="SMP96560.1"/>
    <property type="molecule type" value="Genomic_DNA"/>
</dbReference>
<sequence length="136" mass="16210">MSAIRVQHCEYSQSKKSNDVYDLVGDKKRTDIHFIRVELPKEEFLKNQRAKYVIQSFKGKKKILFTGLIPLGQNFYYGDNVNADGKKDLLIVFYNKRRKSNLQVFTFKNRNPRNKINFINEFFEHLISMELLLHTF</sequence>
<dbReference type="Proteomes" id="UP001158050">
    <property type="component" value="Unassembled WGS sequence"/>
</dbReference>
<evidence type="ECO:0000313" key="1">
    <source>
        <dbReference type="EMBL" id="SMP96560.1"/>
    </source>
</evidence>
<name>A0ABY1R695_9FLAO</name>
<protein>
    <submittedName>
        <fullName evidence="1">Uncharacterized protein</fullName>
    </submittedName>
</protein>
<proteinExistence type="predicted"/>
<dbReference type="RefSeq" id="WP_283417882.1">
    <property type="nucleotide sequence ID" value="NZ_FXUO01000009.1"/>
</dbReference>
<evidence type="ECO:0000313" key="2">
    <source>
        <dbReference type="Proteomes" id="UP001158050"/>
    </source>
</evidence>
<organism evidence="1 2">
    <name type="scientific">Epilithonimonas pallida</name>
    <dbReference type="NCBI Taxonomy" id="373671"/>
    <lineage>
        <taxon>Bacteria</taxon>
        <taxon>Pseudomonadati</taxon>
        <taxon>Bacteroidota</taxon>
        <taxon>Flavobacteriia</taxon>
        <taxon>Flavobacteriales</taxon>
        <taxon>Weeksellaceae</taxon>
        <taxon>Chryseobacterium group</taxon>
        <taxon>Epilithonimonas</taxon>
    </lineage>
</organism>
<gene>
    <name evidence="1" type="ORF">SAMN05421679_109109</name>
</gene>
<accession>A0ABY1R695</accession>